<keyword evidence="3" id="KW-1185">Reference proteome</keyword>
<dbReference type="EMBL" id="KE504156">
    <property type="protein sequence ID" value="EPS99478.1"/>
    <property type="molecule type" value="Genomic_DNA"/>
</dbReference>
<dbReference type="Proteomes" id="UP000015241">
    <property type="component" value="Unassembled WGS sequence"/>
</dbReference>
<sequence length="359" mass="37416">MPLRIALPPNPSFASDGMGATTLVGAVWHEGSSSAAVVHAPPPPPVGWLAPSRSWDLPSASTESTAVKASPPFPGWYYEYDAPATPSRPSTHSRPTRPLAAPSVHVPITTHGQAAPAAPLAPAYIPPISAALPTTVQAPHTAWTSTSTGYALAPENNAHPVYASSVSNSTAGLPGQQNVAHEAAPATPRAFQMLPLPPMSSTSTVYDATRQSDDPEAASPYGEQEPGLGLLESSTDAQGWWEATTSTAVYGDQGDTSLMGGLWFPEEDFTAAPRFPSAYEPIGGVGMPQLRGNSGDDSWWHGPSMDEVFTHLEGLSDSSMASLVDDGGDESVAFGRLYPGADLDTADGSLLYHDSVCGW</sequence>
<proteinExistence type="predicted"/>
<accession>S8E7Z6</accession>
<protein>
    <submittedName>
        <fullName evidence="2">Uncharacterized protein</fullName>
    </submittedName>
</protein>
<name>S8E7Z6_FOMSC</name>
<reference evidence="2 3" key="1">
    <citation type="journal article" date="2012" name="Science">
        <title>The Paleozoic origin of enzymatic lignin decomposition reconstructed from 31 fungal genomes.</title>
        <authorList>
            <person name="Floudas D."/>
            <person name="Binder M."/>
            <person name="Riley R."/>
            <person name="Barry K."/>
            <person name="Blanchette R.A."/>
            <person name="Henrissat B."/>
            <person name="Martinez A.T."/>
            <person name="Otillar R."/>
            <person name="Spatafora J.W."/>
            <person name="Yadav J.S."/>
            <person name="Aerts A."/>
            <person name="Benoit I."/>
            <person name="Boyd A."/>
            <person name="Carlson A."/>
            <person name="Copeland A."/>
            <person name="Coutinho P.M."/>
            <person name="de Vries R.P."/>
            <person name="Ferreira P."/>
            <person name="Findley K."/>
            <person name="Foster B."/>
            <person name="Gaskell J."/>
            <person name="Glotzer D."/>
            <person name="Gorecki P."/>
            <person name="Heitman J."/>
            <person name="Hesse C."/>
            <person name="Hori C."/>
            <person name="Igarashi K."/>
            <person name="Jurgens J.A."/>
            <person name="Kallen N."/>
            <person name="Kersten P."/>
            <person name="Kohler A."/>
            <person name="Kuees U."/>
            <person name="Kumar T.K.A."/>
            <person name="Kuo A."/>
            <person name="LaButti K."/>
            <person name="Larrondo L.F."/>
            <person name="Lindquist E."/>
            <person name="Ling A."/>
            <person name="Lombard V."/>
            <person name="Lucas S."/>
            <person name="Lundell T."/>
            <person name="Martin R."/>
            <person name="McLaughlin D.J."/>
            <person name="Morgenstern I."/>
            <person name="Morin E."/>
            <person name="Murat C."/>
            <person name="Nagy L.G."/>
            <person name="Nolan M."/>
            <person name="Ohm R.A."/>
            <person name="Patyshakuliyeva A."/>
            <person name="Rokas A."/>
            <person name="Ruiz-Duenas F.J."/>
            <person name="Sabat G."/>
            <person name="Salamov A."/>
            <person name="Samejima M."/>
            <person name="Schmutz J."/>
            <person name="Slot J.C."/>
            <person name="St John F."/>
            <person name="Stenlid J."/>
            <person name="Sun H."/>
            <person name="Sun S."/>
            <person name="Syed K."/>
            <person name="Tsang A."/>
            <person name="Wiebenga A."/>
            <person name="Young D."/>
            <person name="Pisabarro A."/>
            <person name="Eastwood D.C."/>
            <person name="Martin F."/>
            <person name="Cullen D."/>
            <person name="Grigoriev I.V."/>
            <person name="Hibbett D.S."/>
        </authorList>
    </citation>
    <scope>NUCLEOTIDE SEQUENCE</scope>
    <source>
        <strain evidence="3">FP-58527</strain>
    </source>
</reference>
<dbReference type="InParanoid" id="S8E7Z6"/>
<evidence type="ECO:0000256" key="1">
    <source>
        <dbReference type="SAM" id="MobiDB-lite"/>
    </source>
</evidence>
<organism evidence="2 3">
    <name type="scientific">Fomitopsis schrenkii</name>
    <name type="common">Brown rot fungus</name>
    <dbReference type="NCBI Taxonomy" id="2126942"/>
    <lineage>
        <taxon>Eukaryota</taxon>
        <taxon>Fungi</taxon>
        <taxon>Dikarya</taxon>
        <taxon>Basidiomycota</taxon>
        <taxon>Agaricomycotina</taxon>
        <taxon>Agaricomycetes</taxon>
        <taxon>Polyporales</taxon>
        <taxon>Fomitopsis</taxon>
    </lineage>
</organism>
<feature type="region of interest" description="Disordered" evidence="1">
    <location>
        <begin position="197"/>
        <end position="226"/>
    </location>
</feature>
<evidence type="ECO:0000313" key="2">
    <source>
        <dbReference type="EMBL" id="EPS99478.1"/>
    </source>
</evidence>
<gene>
    <name evidence="2" type="ORF">FOMPIDRAFT_1050515</name>
</gene>
<dbReference type="HOGENOM" id="CLU_771695_0_0_1"/>
<evidence type="ECO:0000313" key="3">
    <source>
        <dbReference type="Proteomes" id="UP000015241"/>
    </source>
</evidence>
<dbReference type="AlphaFoldDB" id="S8E7Z6"/>